<keyword evidence="2" id="KW-1185">Reference proteome</keyword>
<dbReference type="AlphaFoldDB" id="A0AAP0GG15"/>
<organism evidence="1 2">
    <name type="scientific">Platanthera zijinensis</name>
    <dbReference type="NCBI Taxonomy" id="2320716"/>
    <lineage>
        <taxon>Eukaryota</taxon>
        <taxon>Viridiplantae</taxon>
        <taxon>Streptophyta</taxon>
        <taxon>Embryophyta</taxon>
        <taxon>Tracheophyta</taxon>
        <taxon>Spermatophyta</taxon>
        <taxon>Magnoliopsida</taxon>
        <taxon>Liliopsida</taxon>
        <taxon>Asparagales</taxon>
        <taxon>Orchidaceae</taxon>
        <taxon>Orchidoideae</taxon>
        <taxon>Orchideae</taxon>
        <taxon>Orchidinae</taxon>
        <taxon>Platanthera</taxon>
    </lineage>
</organism>
<reference evidence="1 2" key="1">
    <citation type="journal article" date="2022" name="Nat. Plants">
        <title>Genomes of leafy and leafless Platanthera orchids illuminate the evolution of mycoheterotrophy.</title>
        <authorList>
            <person name="Li M.H."/>
            <person name="Liu K.W."/>
            <person name="Li Z."/>
            <person name="Lu H.C."/>
            <person name="Ye Q.L."/>
            <person name="Zhang D."/>
            <person name="Wang J.Y."/>
            <person name="Li Y.F."/>
            <person name="Zhong Z.M."/>
            <person name="Liu X."/>
            <person name="Yu X."/>
            <person name="Liu D.K."/>
            <person name="Tu X.D."/>
            <person name="Liu B."/>
            <person name="Hao Y."/>
            <person name="Liao X.Y."/>
            <person name="Jiang Y.T."/>
            <person name="Sun W.H."/>
            <person name="Chen J."/>
            <person name="Chen Y.Q."/>
            <person name="Ai Y."/>
            <person name="Zhai J.W."/>
            <person name="Wu S.S."/>
            <person name="Zhou Z."/>
            <person name="Hsiao Y.Y."/>
            <person name="Wu W.L."/>
            <person name="Chen Y.Y."/>
            <person name="Lin Y.F."/>
            <person name="Hsu J.L."/>
            <person name="Li C.Y."/>
            <person name="Wang Z.W."/>
            <person name="Zhao X."/>
            <person name="Zhong W.Y."/>
            <person name="Ma X.K."/>
            <person name="Ma L."/>
            <person name="Huang J."/>
            <person name="Chen G.Z."/>
            <person name="Huang M.Z."/>
            <person name="Huang L."/>
            <person name="Peng D.H."/>
            <person name="Luo Y.B."/>
            <person name="Zou S.Q."/>
            <person name="Chen S.P."/>
            <person name="Lan S."/>
            <person name="Tsai W.C."/>
            <person name="Van de Peer Y."/>
            <person name="Liu Z.J."/>
        </authorList>
    </citation>
    <scope>NUCLEOTIDE SEQUENCE [LARGE SCALE GENOMIC DNA]</scope>
    <source>
        <strain evidence="1">Lor287</strain>
    </source>
</reference>
<evidence type="ECO:0000313" key="1">
    <source>
        <dbReference type="EMBL" id="KAK8957960.1"/>
    </source>
</evidence>
<dbReference type="EMBL" id="JBBWWQ010000001">
    <property type="protein sequence ID" value="KAK8957960.1"/>
    <property type="molecule type" value="Genomic_DNA"/>
</dbReference>
<comment type="caution">
    <text evidence="1">The sequence shown here is derived from an EMBL/GenBank/DDBJ whole genome shotgun (WGS) entry which is preliminary data.</text>
</comment>
<name>A0AAP0GG15_9ASPA</name>
<gene>
    <name evidence="1" type="ORF">KSP39_PZI001141</name>
</gene>
<protein>
    <submittedName>
        <fullName evidence="1">Uncharacterized protein</fullName>
    </submittedName>
</protein>
<sequence>MTTNQMDLLNKWIASGHKELQYICMGLYGFSSSHNRLSALRGSFCNVKALFNAILENVCSYLSACMSAMNIAGEGMLVKLLDDLPFTYSRKTLEDKMGGYFVHARGYYLKKRGEFIS</sequence>
<accession>A0AAP0GG15</accession>
<proteinExistence type="predicted"/>
<dbReference type="Proteomes" id="UP001418222">
    <property type="component" value="Unassembled WGS sequence"/>
</dbReference>
<evidence type="ECO:0000313" key="2">
    <source>
        <dbReference type="Proteomes" id="UP001418222"/>
    </source>
</evidence>